<keyword evidence="2" id="KW-1185">Reference proteome</keyword>
<sequence length="63" mass="7066">MYAICTTQQSSPVPARLKRAIADVRLFAWSLESRVGVCCGLVKDMYRGGVISFDIDDEGYFKM</sequence>
<organism evidence="1 2">
    <name type="scientific">Botryotinia narcissicola</name>
    <dbReference type="NCBI Taxonomy" id="278944"/>
    <lineage>
        <taxon>Eukaryota</taxon>
        <taxon>Fungi</taxon>
        <taxon>Dikarya</taxon>
        <taxon>Ascomycota</taxon>
        <taxon>Pezizomycotina</taxon>
        <taxon>Leotiomycetes</taxon>
        <taxon>Helotiales</taxon>
        <taxon>Sclerotiniaceae</taxon>
        <taxon>Botryotinia</taxon>
    </lineage>
</organism>
<dbReference type="AlphaFoldDB" id="A0A4Z1IJ26"/>
<dbReference type="EMBL" id="PQXJ01000218">
    <property type="protein sequence ID" value="TGO56663.1"/>
    <property type="molecule type" value="Genomic_DNA"/>
</dbReference>
<reference evidence="1 2" key="1">
    <citation type="submission" date="2017-12" db="EMBL/GenBank/DDBJ databases">
        <title>Comparative genomics of Botrytis spp.</title>
        <authorList>
            <person name="Valero-Jimenez C.A."/>
            <person name="Tapia P."/>
            <person name="Veloso J."/>
            <person name="Silva-Moreno E."/>
            <person name="Staats M."/>
            <person name="Valdes J.H."/>
            <person name="Van Kan J.A.L."/>
        </authorList>
    </citation>
    <scope>NUCLEOTIDE SEQUENCE [LARGE SCALE GENOMIC DNA]</scope>
    <source>
        <strain evidence="1 2">MUCL2120</strain>
    </source>
</reference>
<comment type="caution">
    <text evidence="1">The sequence shown here is derived from an EMBL/GenBank/DDBJ whole genome shotgun (WGS) entry which is preliminary data.</text>
</comment>
<evidence type="ECO:0000313" key="2">
    <source>
        <dbReference type="Proteomes" id="UP000297452"/>
    </source>
</evidence>
<gene>
    <name evidence="1" type="ORF">BOTNAR_0218g00050</name>
</gene>
<protein>
    <submittedName>
        <fullName evidence="1">Uncharacterized protein</fullName>
    </submittedName>
</protein>
<dbReference type="Proteomes" id="UP000297452">
    <property type="component" value="Unassembled WGS sequence"/>
</dbReference>
<proteinExistence type="predicted"/>
<evidence type="ECO:0000313" key="1">
    <source>
        <dbReference type="EMBL" id="TGO56663.1"/>
    </source>
</evidence>
<accession>A0A4Z1IJ26</accession>
<name>A0A4Z1IJ26_9HELO</name>